<accession>A0A9P1IVC5</accession>
<dbReference type="Proteomes" id="UP001152747">
    <property type="component" value="Unassembled WGS sequence"/>
</dbReference>
<evidence type="ECO:0000313" key="3">
    <source>
        <dbReference type="Proteomes" id="UP001152747"/>
    </source>
</evidence>
<keyword evidence="3" id="KW-1185">Reference proteome</keyword>
<evidence type="ECO:0000313" key="2">
    <source>
        <dbReference type="EMBL" id="CAI5451922.1"/>
    </source>
</evidence>
<evidence type="ECO:0000256" key="1">
    <source>
        <dbReference type="SAM" id="MobiDB-lite"/>
    </source>
</evidence>
<feature type="compositionally biased region" description="Low complexity" evidence="1">
    <location>
        <begin position="348"/>
        <end position="384"/>
    </location>
</feature>
<comment type="caution">
    <text evidence="2">The sequence shown here is derived from an EMBL/GenBank/DDBJ whole genome shotgun (WGS) entry which is preliminary data.</text>
</comment>
<dbReference type="AlphaFoldDB" id="A0A9P1IVC5"/>
<reference evidence="2" key="1">
    <citation type="submission" date="2022-11" db="EMBL/GenBank/DDBJ databases">
        <authorList>
            <person name="Kikuchi T."/>
        </authorList>
    </citation>
    <scope>NUCLEOTIDE SEQUENCE</scope>
    <source>
        <strain evidence="2">PS1010</strain>
    </source>
</reference>
<gene>
    <name evidence="2" type="ORF">CAMP_LOCUS14559</name>
</gene>
<feature type="compositionally biased region" description="Acidic residues" evidence="1">
    <location>
        <begin position="314"/>
        <end position="327"/>
    </location>
</feature>
<sequence>MAERMGRIAERYSNWALGKKTKVQQAGGRLINNEPQPFHAPPRPSLLPPSQIQMHRPPLQQPAYHFPPQPAQTNQPRPTLYQPTQQIYHFPKKLPEFPRLVQLPETSLLFPANASVFPDHMLLPNPNLSPPSLPSKEEVMRIASKKQKFGMMRPHIFNECVSGWCGDGCCPMRQEMQTTIQAQALPGSPTPPHPLVLILHPPPQIQQPQCSPACQPQCNPQCVTRLQYIEHSQFYNTIQAPMCRQDCMPSCHVDCLIIPPERVRCQSFHCQCGSGYIPCAAFTCCMRYPSMVARMKNNALQKSEEVIFPKPVEKEEEEDGSEEEDEDIFLRPQRVPKFTKFKRDPVKTTIQPPSSTSTTSTTSTTTSTTSTTTTTPEPTTTKTPIINLAPIYPDNRKVPFIPAFEVGDLRGRHIIRSENFLDVLSELAQVKLKEDIGEPLSFIDLVTDDDI</sequence>
<dbReference type="OrthoDB" id="5876873at2759"/>
<feature type="region of interest" description="Disordered" evidence="1">
    <location>
        <begin position="341"/>
        <end position="384"/>
    </location>
</feature>
<name>A0A9P1IVC5_9PELO</name>
<protein>
    <submittedName>
        <fullName evidence="2">Uncharacterized protein</fullName>
    </submittedName>
</protein>
<dbReference type="EMBL" id="CANHGI010000005">
    <property type="protein sequence ID" value="CAI5451922.1"/>
    <property type="molecule type" value="Genomic_DNA"/>
</dbReference>
<proteinExistence type="predicted"/>
<feature type="region of interest" description="Disordered" evidence="1">
    <location>
        <begin position="309"/>
        <end position="329"/>
    </location>
</feature>
<organism evidence="2 3">
    <name type="scientific">Caenorhabditis angaria</name>
    <dbReference type="NCBI Taxonomy" id="860376"/>
    <lineage>
        <taxon>Eukaryota</taxon>
        <taxon>Metazoa</taxon>
        <taxon>Ecdysozoa</taxon>
        <taxon>Nematoda</taxon>
        <taxon>Chromadorea</taxon>
        <taxon>Rhabditida</taxon>
        <taxon>Rhabditina</taxon>
        <taxon>Rhabditomorpha</taxon>
        <taxon>Rhabditoidea</taxon>
        <taxon>Rhabditidae</taxon>
        <taxon>Peloderinae</taxon>
        <taxon>Caenorhabditis</taxon>
    </lineage>
</organism>
<feature type="region of interest" description="Disordered" evidence="1">
    <location>
        <begin position="53"/>
        <end position="77"/>
    </location>
</feature>